<gene>
    <name evidence="2" type="ORF">L596_016146</name>
</gene>
<dbReference type="Proteomes" id="UP000298663">
    <property type="component" value="Unassembled WGS sequence"/>
</dbReference>
<feature type="compositionally biased region" description="Low complexity" evidence="1">
    <location>
        <begin position="30"/>
        <end position="42"/>
    </location>
</feature>
<comment type="caution">
    <text evidence="2">The sequence shown here is derived from an EMBL/GenBank/DDBJ whole genome shotgun (WGS) entry which is preliminary data.</text>
</comment>
<feature type="region of interest" description="Disordered" evidence="1">
    <location>
        <begin position="1"/>
        <end position="49"/>
    </location>
</feature>
<protein>
    <submittedName>
        <fullName evidence="2">Uncharacterized protein</fullName>
    </submittedName>
</protein>
<evidence type="ECO:0000313" key="3">
    <source>
        <dbReference type="Proteomes" id="UP000298663"/>
    </source>
</evidence>
<name>A0A4U5NH45_STECR</name>
<reference evidence="2 3" key="1">
    <citation type="journal article" date="2015" name="Genome Biol.">
        <title>Comparative genomics of Steinernema reveals deeply conserved gene regulatory networks.</title>
        <authorList>
            <person name="Dillman A.R."/>
            <person name="Macchietto M."/>
            <person name="Porter C.F."/>
            <person name="Rogers A."/>
            <person name="Williams B."/>
            <person name="Antoshechkin I."/>
            <person name="Lee M.M."/>
            <person name="Goodwin Z."/>
            <person name="Lu X."/>
            <person name="Lewis E.E."/>
            <person name="Goodrich-Blair H."/>
            <person name="Stock S.P."/>
            <person name="Adams B.J."/>
            <person name="Sternberg P.W."/>
            <person name="Mortazavi A."/>
        </authorList>
    </citation>
    <scope>NUCLEOTIDE SEQUENCE [LARGE SCALE GENOMIC DNA]</scope>
    <source>
        <strain evidence="2 3">ALL</strain>
    </source>
</reference>
<evidence type="ECO:0000313" key="2">
    <source>
        <dbReference type="EMBL" id="TKR82417.1"/>
    </source>
</evidence>
<dbReference type="OrthoDB" id="10661071at2759"/>
<accession>A0A4U5NH45</accession>
<keyword evidence="3" id="KW-1185">Reference proteome</keyword>
<feature type="compositionally biased region" description="Low complexity" evidence="1">
    <location>
        <begin position="1"/>
        <end position="17"/>
    </location>
</feature>
<dbReference type="AlphaFoldDB" id="A0A4U5NH45"/>
<sequence>MQPRRPSRPLGSSPASPQRKSSGIFAVGGRRPSSSAADSPRSPTFPRYGYRNAPSDTHLIYAFQEPRALPAGYVLLNSGAGGSHQHLGGQLEAGFEYVHQRSQKVMQVRSFEGFLEGGGYQLREKQEEKWTCFYGLKMFQWVHVFALFKRKKDRGFFSPRPRALTQSQQTIANATKSPRGRRLGDSLLRPQTAYYPAKLLCCVVCCQRSCASRLQEINAVGGSDDEETPESFRFVEIGSFMHAAEGGGDLLTHSHPDDHRHLLSEAKKSALRVHSPSRLNSLFGRCLILRRLTVERANERKWRRRCQETRRLKARGGKCLRCAKILSWTLNYTEFMSDFLTCSVRRRRCEETVMVSDTTLDILSDVFCV</sequence>
<evidence type="ECO:0000256" key="1">
    <source>
        <dbReference type="SAM" id="MobiDB-lite"/>
    </source>
</evidence>
<reference evidence="2 3" key="2">
    <citation type="journal article" date="2019" name="G3 (Bethesda)">
        <title>Hybrid Assembly of the Genome of the Entomopathogenic Nematode Steinernema carpocapsae Identifies the X-Chromosome.</title>
        <authorList>
            <person name="Serra L."/>
            <person name="Macchietto M."/>
            <person name="Macias-Munoz A."/>
            <person name="McGill C.J."/>
            <person name="Rodriguez I.M."/>
            <person name="Rodriguez B."/>
            <person name="Murad R."/>
            <person name="Mortazavi A."/>
        </authorList>
    </citation>
    <scope>NUCLEOTIDE SEQUENCE [LARGE SCALE GENOMIC DNA]</scope>
    <source>
        <strain evidence="2 3">ALL</strain>
    </source>
</reference>
<proteinExistence type="predicted"/>
<dbReference type="EMBL" id="AZBU02000004">
    <property type="protein sequence ID" value="TKR82417.1"/>
    <property type="molecule type" value="Genomic_DNA"/>
</dbReference>
<organism evidence="2 3">
    <name type="scientific">Steinernema carpocapsae</name>
    <name type="common">Entomopathogenic nematode</name>
    <dbReference type="NCBI Taxonomy" id="34508"/>
    <lineage>
        <taxon>Eukaryota</taxon>
        <taxon>Metazoa</taxon>
        <taxon>Ecdysozoa</taxon>
        <taxon>Nematoda</taxon>
        <taxon>Chromadorea</taxon>
        <taxon>Rhabditida</taxon>
        <taxon>Tylenchina</taxon>
        <taxon>Panagrolaimomorpha</taxon>
        <taxon>Strongyloidoidea</taxon>
        <taxon>Steinernematidae</taxon>
        <taxon>Steinernema</taxon>
    </lineage>
</organism>